<keyword evidence="3" id="KW-1185">Reference proteome</keyword>
<evidence type="ECO:0000313" key="2">
    <source>
        <dbReference type="EMBL" id="OEZ91498.1"/>
    </source>
</evidence>
<name>A0A1E7W6D1_9BURK</name>
<dbReference type="RefSeq" id="WP_208600104.1">
    <property type="nucleotide sequence ID" value="NZ_LROM01000152.1"/>
</dbReference>
<dbReference type="EMBL" id="LROM01000152">
    <property type="protein sequence ID" value="OEZ91498.1"/>
    <property type="molecule type" value="Genomic_DNA"/>
</dbReference>
<dbReference type="InterPro" id="IPR005039">
    <property type="entry name" value="Ant_C"/>
</dbReference>
<dbReference type="Proteomes" id="UP000175989">
    <property type="component" value="Unassembled WGS sequence"/>
</dbReference>
<accession>A0A1E7W6D1</accession>
<sequence>MDSIIAEVVTMTSLELVEFINEDRRAHATPVEPFIELRHDNLMAKIPKVLGADAPKFLGTHVYGNNNKRDIYLLPKREACLVAMSYSYTLQAKVFDRMCELEQANVKPQLPGVPQTFAQALRLAAEQAEVIEQQAVALEAAKPAVEFVDRYCDATGALGFRQVAKVLKVKEHVFRDFLIEKKIMYRLGGALAPMAAHLDAGRFVVKAGHAQANNHAFNSARFTPKGVNWVAGEFAKHQVEHQLSHH</sequence>
<dbReference type="AlphaFoldDB" id="A0A1E7W6D1"/>
<dbReference type="Pfam" id="PF03374">
    <property type="entry name" value="ANT"/>
    <property type="match status" value="1"/>
</dbReference>
<proteinExistence type="predicted"/>
<dbReference type="GO" id="GO:0003677">
    <property type="term" value="F:DNA binding"/>
    <property type="evidence" value="ECO:0007669"/>
    <property type="project" value="InterPro"/>
</dbReference>
<comment type="caution">
    <text evidence="2">The sequence shown here is derived from an EMBL/GenBank/DDBJ whole genome shotgun (WGS) entry which is preliminary data.</text>
</comment>
<reference evidence="3" key="1">
    <citation type="journal article" date="2016" name="Front. Microbiol.">
        <title>Molecular Keys to the Janthinobacterium and Duganella spp. Interaction with the Plant Pathogen Fusarium graminearum.</title>
        <authorList>
            <person name="Haack F.S."/>
            <person name="Poehlein A."/>
            <person name="Kroger C."/>
            <person name="Voigt C.A."/>
            <person name="Piepenbring M."/>
            <person name="Bode H.B."/>
            <person name="Daniel R."/>
            <person name="Schafer W."/>
            <person name="Streit W.R."/>
        </authorList>
    </citation>
    <scope>NUCLEOTIDE SEQUENCE [LARGE SCALE GENOMIC DNA]</scope>
    <source>
        <strain evidence="3">T54</strain>
    </source>
</reference>
<gene>
    <name evidence="2" type="ORF">DUPY_51100</name>
</gene>
<feature type="domain" description="Antirepressor protein C-terminal" evidence="1">
    <location>
        <begin position="138"/>
        <end position="236"/>
    </location>
</feature>
<evidence type="ECO:0000313" key="3">
    <source>
        <dbReference type="Proteomes" id="UP000175989"/>
    </source>
</evidence>
<protein>
    <submittedName>
        <fullName evidence="2">Phage antirepressor protein KilAC domain protein</fullName>
    </submittedName>
</protein>
<evidence type="ECO:0000259" key="1">
    <source>
        <dbReference type="Pfam" id="PF03374"/>
    </source>
</evidence>
<organism evidence="2 3">
    <name type="scientific">Duganella phyllosphaerae</name>
    <dbReference type="NCBI Taxonomy" id="762836"/>
    <lineage>
        <taxon>Bacteria</taxon>
        <taxon>Pseudomonadati</taxon>
        <taxon>Pseudomonadota</taxon>
        <taxon>Betaproteobacteria</taxon>
        <taxon>Burkholderiales</taxon>
        <taxon>Oxalobacteraceae</taxon>
        <taxon>Telluria group</taxon>
        <taxon>Duganella</taxon>
    </lineage>
</organism>